<keyword evidence="2" id="KW-0812">Transmembrane</keyword>
<keyword evidence="2" id="KW-1133">Transmembrane helix</keyword>
<name>A0ABW1L4F5_9BACL</name>
<organism evidence="3 4">
    <name type="scientific">Paenisporosarcina macmurdoensis</name>
    <dbReference type="NCBI Taxonomy" id="212659"/>
    <lineage>
        <taxon>Bacteria</taxon>
        <taxon>Bacillati</taxon>
        <taxon>Bacillota</taxon>
        <taxon>Bacilli</taxon>
        <taxon>Bacillales</taxon>
        <taxon>Caryophanaceae</taxon>
        <taxon>Paenisporosarcina</taxon>
    </lineage>
</organism>
<feature type="region of interest" description="Disordered" evidence="1">
    <location>
        <begin position="80"/>
        <end position="138"/>
    </location>
</feature>
<feature type="compositionally biased region" description="Acidic residues" evidence="1">
    <location>
        <begin position="103"/>
        <end position="113"/>
    </location>
</feature>
<keyword evidence="4" id="KW-1185">Reference proteome</keyword>
<evidence type="ECO:0000256" key="1">
    <source>
        <dbReference type="SAM" id="MobiDB-lite"/>
    </source>
</evidence>
<evidence type="ECO:0000256" key="2">
    <source>
        <dbReference type="SAM" id="Phobius"/>
    </source>
</evidence>
<sequence>MSNNKWSEQEIDQLLSQVPKLQDTRSKDEVLKRLQQDPRLAEDTQKKRKIWIPPAVAVAALITLTLLGATLINQPNSQLQNAFDSSSESKSSAEMDSVTSEEAITEEATDESSDGSVTFNSESEEQTTESEMAKSTEAPVESVLTSAYLSDVENHTVFKIGLVSQDALVVPVTFLIPNDQIQQDFGNQTPNTLQLYEQYAADINEEELGFTDYHPYKGTFEMDQEQLVHRLPQEHDYDLASAALYVYDLSLQFTFEGFTQINHQNEDGSQAEFDQVGQKTPTVLTNGLYKTAVYPYTDPTGQVYMVPSLNEPFNTVSEALAALKTSPNDFFTNVVPRSVSYTVEEIQGVSHIKFSEPLELDSLSQEQTAQMIESFVLTGATFDVQIQLDNIVEEQWNGINLTQPIEQPVGLNKYSWQ</sequence>
<comment type="caution">
    <text evidence="3">The sequence shown here is derived from an EMBL/GenBank/DDBJ whole genome shotgun (WGS) entry which is preliminary data.</text>
</comment>
<evidence type="ECO:0000313" key="4">
    <source>
        <dbReference type="Proteomes" id="UP001596170"/>
    </source>
</evidence>
<feature type="transmembrane region" description="Helical" evidence="2">
    <location>
        <begin position="50"/>
        <end position="72"/>
    </location>
</feature>
<reference evidence="4" key="1">
    <citation type="journal article" date="2019" name="Int. J. Syst. Evol. Microbiol.">
        <title>The Global Catalogue of Microorganisms (GCM) 10K type strain sequencing project: providing services to taxonomists for standard genome sequencing and annotation.</title>
        <authorList>
            <consortium name="The Broad Institute Genomics Platform"/>
            <consortium name="The Broad Institute Genome Sequencing Center for Infectious Disease"/>
            <person name="Wu L."/>
            <person name="Ma J."/>
        </authorList>
    </citation>
    <scope>NUCLEOTIDE SEQUENCE [LARGE SCALE GENOMIC DNA]</scope>
    <source>
        <strain evidence="4">CCUG 54527</strain>
    </source>
</reference>
<dbReference type="RefSeq" id="WP_377732510.1">
    <property type="nucleotide sequence ID" value="NZ_JBHSRI010000002.1"/>
</dbReference>
<keyword evidence="2" id="KW-0472">Membrane</keyword>
<evidence type="ECO:0000313" key="3">
    <source>
        <dbReference type="EMBL" id="MFC6038490.1"/>
    </source>
</evidence>
<accession>A0ABW1L4F5</accession>
<gene>
    <name evidence="3" type="ORF">ACFPYN_03375</name>
</gene>
<protein>
    <recommendedName>
        <fullName evidence="5">GerMN domain-containing protein</fullName>
    </recommendedName>
</protein>
<evidence type="ECO:0008006" key="5">
    <source>
        <dbReference type="Google" id="ProtNLM"/>
    </source>
</evidence>
<dbReference type="Proteomes" id="UP001596170">
    <property type="component" value="Unassembled WGS sequence"/>
</dbReference>
<proteinExistence type="predicted"/>
<dbReference type="EMBL" id="JBHSRI010000002">
    <property type="protein sequence ID" value="MFC6038490.1"/>
    <property type="molecule type" value="Genomic_DNA"/>
</dbReference>
<feature type="compositionally biased region" description="Low complexity" evidence="1">
    <location>
        <begin position="84"/>
        <end position="97"/>
    </location>
</feature>